<gene>
    <name evidence="1" type="ORF">BWR60_05815</name>
</gene>
<evidence type="ECO:0000313" key="2">
    <source>
        <dbReference type="Proteomes" id="UP000196655"/>
    </source>
</evidence>
<sequence length="123" mass="13161">MFWSGSGAFIRRHVATGDAQYFDWRVSVSSRRDASGRRRLDLLHLSCARHPLGPSGDAPAAGFEISVTVRDRGGADGATDRLLRLRASARAIDLWIAAAGPERAPLPDGGIIVLDGTAEAWHG</sequence>
<dbReference type="Proteomes" id="UP000196655">
    <property type="component" value="Unassembled WGS sequence"/>
</dbReference>
<dbReference type="OrthoDB" id="9429403at2"/>
<name>A0A211ZSI7_9PROT</name>
<keyword evidence="2" id="KW-1185">Reference proteome</keyword>
<comment type="caution">
    <text evidence="1">The sequence shown here is derived from an EMBL/GenBank/DDBJ whole genome shotgun (WGS) entry which is preliminary data.</text>
</comment>
<dbReference type="RefSeq" id="WP_088150066.1">
    <property type="nucleotide sequence ID" value="NZ_NHON01000007.1"/>
</dbReference>
<organism evidence="1 2">
    <name type="scientific">Inquilinus limosus</name>
    <dbReference type="NCBI Taxonomy" id="171674"/>
    <lineage>
        <taxon>Bacteria</taxon>
        <taxon>Pseudomonadati</taxon>
        <taxon>Pseudomonadota</taxon>
        <taxon>Alphaproteobacteria</taxon>
        <taxon>Rhodospirillales</taxon>
        <taxon>Rhodospirillaceae</taxon>
        <taxon>Inquilinus</taxon>
    </lineage>
</organism>
<reference evidence="2" key="1">
    <citation type="submission" date="2017-05" db="EMBL/GenBank/DDBJ databases">
        <authorList>
            <person name="Macchi M."/>
            <person name="Festa S."/>
            <person name="Coppotelli B.M."/>
            <person name="Morelli I.S."/>
        </authorList>
    </citation>
    <scope>NUCLEOTIDE SEQUENCE [LARGE SCALE GENOMIC DNA]</scope>
    <source>
        <strain evidence="2">I</strain>
    </source>
</reference>
<accession>A0A211ZSI7</accession>
<dbReference type="EMBL" id="NHON01000007">
    <property type="protein sequence ID" value="OWJ68189.1"/>
    <property type="molecule type" value="Genomic_DNA"/>
</dbReference>
<protein>
    <submittedName>
        <fullName evidence="1">Uncharacterized protein</fullName>
    </submittedName>
</protein>
<dbReference type="AlphaFoldDB" id="A0A211ZSI7"/>
<evidence type="ECO:0000313" key="1">
    <source>
        <dbReference type="EMBL" id="OWJ68189.1"/>
    </source>
</evidence>
<proteinExistence type="predicted"/>